<keyword evidence="4" id="KW-1185">Reference proteome</keyword>
<dbReference type="EMBL" id="FOFB01000006">
    <property type="protein sequence ID" value="SEQ18930.1"/>
    <property type="molecule type" value="Genomic_DNA"/>
</dbReference>
<dbReference type="PANTHER" id="PTHR43174:SF1">
    <property type="entry name" value="UDP-N-ACETYLGLUCOSAMINE 2-EPIMERASE"/>
    <property type="match status" value="1"/>
</dbReference>
<dbReference type="AlphaFoldDB" id="A0A1H9DZL0"/>
<gene>
    <name evidence="3" type="ORF">SAMN05444359_106194</name>
</gene>
<organism evidence="3 4">
    <name type="scientific">Neolewinella agarilytica</name>
    <dbReference type="NCBI Taxonomy" id="478744"/>
    <lineage>
        <taxon>Bacteria</taxon>
        <taxon>Pseudomonadati</taxon>
        <taxon>Bacteroidota</taxon>
        <taxon>Saprospiria</taxon>
        <taxon>Saprospirales</taxon>
        <taxon>Lewinellaceae</taxon>
        <taxon>Neolewinella</taxon>
    </lineage>
</organism>
<accession>A0A1H9DZL0</accession>
<dbReference type="InParanoid" id="A0A1H9DZL0"/>
<protein>
    <submittedName>
        <fullName evidence="3">UDP-GlcNAc3NAcA epimerase</fullName>
    </submittedName>
</protein>
<dbReference type="Pfam" id="PF02350">
    <property type="entry name" value="Epimerase_2"/>
    <property type="match status" value="1"/>
</dbReference>
<feature type="domain" description="UDP-N-acetylglucosamine 2-epimerase" evidence="2">
    <location>
        <begin position="28"/>
        <end position="354"/>
    </location>
</feature>
<dbReference type="STRING" id="478744.SAMN05444359_106194"/>
<dbReference type="CDD" id="cd03786">
    <property type="entry name" value="GTB_UDP-GlcNAc_2-Epimerase"/>
    <property type="match status" value="1"/>
</dbReference>
<evidence type="ECO:0000256" key="1">
    <source>
        <dbReference type="RuleBase" id="RU003513"/>
    </source>
</evidence>
<dbReference type="Proteomes" id="UP000199021">
    <property type="component" value="Unassembled WGS sequence"/>
</dbReference>
<dbReference type="SUPFAM" id="SSF53756">
    <property type="entry name" value="UDP-Glycosyltransferase/glycogen phosphorylase"/>
    <property type="match status" value="1"/>
</dbReference>
<sequence length="359" mass="40190">MGIKKIVTIVGARPQFIKAAPLSKYIAELEEIEEVIVHTGQHYDAEMSDVFFREMKIPAPRYNLAIGGGGHGEMTGRMLEGLERILIKEKPDCVLVYGDTNSTLAGALAAKKMNVKVAHVEAGLRSHNMKMPEEINRILTDRISDFLFCTSAKPVANLEREGVQYWKAKVVVSGDIMKDAVMLYEQHAVAPQQVLLAGERYCLVTVHRAENTDDPVRLKAIFGALKNMAGKEKIVLPVHPRTRDKIREYNIDTAEILLIDPVGYFNMVWLLKNCQVVITDSGGLQKEAYYFGRPCIILRDETEWKELVDNDFSALVGANSAAILDARYNFRFNTDYSSNFYGDGNACSIIVRELTGVKK</sequence>
<dbReference type="InterPro" id="IPR029767">
    <property type="entry name" value="WecB-like"/>
</dbReference>
<dbReference type="OrthoDB" id="9803238at2"/>
<dbReference type="InterPro" id="IPR003331">
    <property type="entry name" value="UDP_GlcNAc_Epimerase_2_dom"/>
</dbReference>
<reference evidence="4" key="1">
    <citation type="submission" date="2016-10" db="EMBL/GenBank/DDBJ databases">
        <authorList>
            <person name="Varghese N."/>
            <person name="Submissions S."/>
        </authorList>
    </citation>
    <scope>NUCLEOTIDE SEQUENCE [LARGE SCALE GENOMIC DNA]</scope>
    <source>
        <strain evidence="4">DSM 24740</strain>
    </source>
</reference>
<dbReference type="Gene3D" id="3.40.50.2000">
    <property type="entry name" value="Glycogen Phosphorylase B"/>
    <property type="match status" value="2"/>
</dbReference>
<evidence type="ECO:0000313" key="3">
    <source>
        <dbReference type="EMBL" id="SEQ18930.1"/>
    </source>
</evidence>
<evidence type="ECO:0000259" key="2">
    <source>
        <dbReference type="Pfam" id="PF02350"/>
    </source>
</evidence>
<keyword evidence="1" id="KW-0413">Isomerase</keyword>
<dbReference type="NCBIfam" id="TIGR00236">
    <property type="entry name" value="wecB"/>
    <property type="match status" value="1"/>
</dbReference>
<dbReference type="FunCoup" id="A0A1H9DZL0">
    <property type="interactions" value="238"/>
</dbReference>
<dbReference type="GO" id="GO:0016853">
    <property type="term" value="F:isomerase activity"/>
    <property type="evidence" value="ECO:0007669"/>
    <property type="project" value="UniProtKB-KW"/>
</dbReference>
<name>A0A1H9DZL0_9BACT</name>
<dbReference type="PANTHER" id="PTHR43174">
    <property type="entry name" value="UDP-N-ACETYLGLUCOSAMINE 2-EPIMERASE"/>
    <property type="match status" value="1"/>
</dbReference>
<dbReference type="RefSeq" id="WP_090166908.1">
    <property type="nucleotide sequence ID" value="NZ_FOFB01000006.1"/>
</dbReference>
<evidence type="ECO:0000313" key="4">
    <source>
        <dbReference type="Proteomes" id="UP000199021"/>
    </source>
</evidence>
<proteinExistence type="inferred from homology"/>
<comment type="similarity">
    <text evidence="1">Belongs to the UDP-N-acetylglucosamine 2-epimerase family.</text>
</comment>